<comment type="caution">
    <text evidence="1">The sequence shown here is derived from an EMBL/GenBank/DDBJ whole genome shotgun (WGS) entry which is preliminary data.</text>
</comment>
<reference evidence="1" key="1">
    <citation type="submission" date="2021-01" db="EMBL/GenBank/DDBJ databases">
        <title>Whole genome shotgun sequence of Actinoplanes capillaceus NBRC 16408.</title>
        <authorList>
            <person name="Komaki H."/>
            <person name="Tamura T."/>
        </authorList>
    </citation>
    <scope>NUCLEOTIDE SEQUENCE [LARGE SCALE GENOMIC DNA]</scope>
    <source>
        <strain evidence="1">NBRC 16408</strain>
    </source>
</reference>
<organism evidence="1">
    <name type="scientific">Actinoplanes campanulatus</name>
    <dbReference type="NCBI Taxonomy" id="113559"/>
    <lineage>
        <taxon>Bacteria</taxon>
        <taxon>Bacillati</taxon>
        <taxon>Actinomycetota</taxon>
        <taxon>Actinomycetes</taxon>
        <taxon>Micromonosporales</taxon>
        <taxon>Micromonosporaceae</taxon>
        <taxon>Actinoplanes</taxon>
    </lineage>
</organism>
<gene>
    <name evidence="1" type="ORF">Aca07nite_49080</name>
</gene>
<name>A0ABQ3WN21_9ACTN</name>
<evidence type="ECO:0000313" key="1">
    <source>
        <dbReference type="EMBL" id="GID47633.1"/>
    </source>
</evidence>
<accession>A0ABQ3WN21</accession>
<protein>
    <submittedName>
        <fullName evidence="1">Uncharacterized protein</fullName>
    </submittedName>
</protein>
<proteinExistence type="predicted"/>
<dbReference type="EMBL" id="BOMF01000093">
    <property type="protein sequence ID" value="GID47633.1"/>
    <property type="molecule type" value="Genomic_DNA"/>
</dbReference>
<sequence>MTLVHLDIDPDAVRNNAEHLLYALGRTAEDVATELMCAGVKGEPEHPGRCPIARYLLDRDARLTGVAVGSDVVHLDLPGGTVCATVPDPVSTFIGLFDIGEYPGLIGSSLPNPLVSPGTTDGTEDRS</sequence>
<dbReference type="RefSeq" id="WP_204297774.1">
    <property type="nucleotide sequence ID" value="NZ_BAAAGQ010000011.1"/>
</dbReference>